<dbReference type="RefSeq" id="WP_337588588.1">
    <property type="nucleotide sequence ID" value="NZ_AONB01000002.1"/>
</dbReference>
<organism evidence="1 2">
    <name type="scientific">Nitrincola nitratireducens</name>
    <dbReference type="NCBI Taxonomy" id="1229521"/>
    <lineage>
        <taxon>Bacteria</taxon>
        <taxon>Pseudomonadati</taxon>
        <taxon>Pseudomonadota</taxon>
        <taxon>Gammaproteobacteria</taxon>
        <taxon>Oceanospirillales</taxon>
        <taxon>Oceanospirillaceae</taxon>
        <taxon>Nitrincola</taxon>
    </lineage>
</organism>
<dbReference type="AlphaFoldDB" id="W9UZA6"/>
<comment type="caution">
    <text evidence="1">The sequence shown here is derived from an EMBL/GenBank/DDBJ whole genome shotgun (WGS) entry which is preliminary data.</text>
</comment>
<evidence type="ECO:0000313" key="2">
    <source>
        <dbReference type="Proteomes" id="UP000019464"/>
    </source>
</evidence>
<dbReference type="SUPFAM" id="SSF51338">
    <property type="entry name" value="Composite domain of metallo-dependent hydrolases"/>
    <property type="match status" value="1"/>
</dbReference>
<name>W9UZA6_9GAMM</name>
<dbReference type="Proteomes" id="UP000019464">
    <property type="component" value="Unassembled WGS sequence"/>
</dbReference>
<sequence length="57" mass="6315">MNIVIEGGRIIDPAQKIDTVANLYIHQGTILAIGHEHPKAISPMTRWMHATKLSARV</sequence>
<gene>
    <name evidence="1" type="ORF">D791_00629</name>
</gene>
<keyword evidence="2" id="KW-1185">Reference proteome</keyword>
<dbReference type="EMBL" id="AONB01000002">
    <property type="protein sequence ID" value="EXJ12384.1"/>
    <property type="molecule type" value="Genomic_DNA"/>
</dbReference>
<reference evidence="1 2" key="2">
    <citation type="journal article" date="2015" name="Syst. Appl. Microbiol.">
        <title>Nitrincola nitratireducens sp. nov. isolated from a haloalkaline crater lake.</title>
        <authorList>
            <person name="Singh A."/>
            <person name="Vaidya B."/>
            <person name="Tanuku N.R."/>
            <person name="Pinnaka A.K."/>
        </authorList>
    </citation>
    <scope>NUCLEOTIDE SEQUENCE [LARGE SCALE GENOMIC DNA]</scope>
    <source>
        <strain evidence="1 2">AK23</strain>
    </source>
</reference>
<evidence type="ECO:0000313" key="1">
    <source>
        <dbReference type="EMBL" id="EXJ12384.1"/>
    </source>
</evidence>
<dbReference type="GO" id="GO:0016810">
    <property type="term" value="F:hydrolase activity, acting on carbon-nitrogen (but not peptide) bonds"/>
    <property type="evidence" value="ECO:0007669"/>
    <property type="project" value="InterPro"/>
</dbReference>
<reference evidence="2" key="1">
    <citation type="submission" date="2012-11" db="EMBL/GenBank/DDBJ databases">
        <authorList>
            <person name="Singh A."/>
            <person name="Pinnaka A.K."/>
            <person name="Vaidya B."/>
        </authorList>
    </citation>
    <scope>NUCLEOTIDE SEQUENCE [LARGE SCALE GENOMIC DNA]</scope>
    <source>
        <strain evidence="2">AK23</strain>
    </source>
</reference>
<dbReference type="STRING" id="1229521.D791_00629"/>
<dbReference type="Gene3D" id="2.30.40.10">
    <property type="entry name" value="Urease, subunit C, domain 1"/>
    <property type="match status" value="1"/>
</dbReference>
<proteinExistence type="predicted"/>
<protein>
    <submittedName>
        <fullName evidence="1">D-glutamate deacylase</fullName>
    </submittedName>
</protein>
<accession>W9UZA6</accession>
<dbReference type="InterPro" id="IPR011059">
    <property type="entry name" value="Metal-dep_hydrolase_composite"/>
</dbReference>